<gene>
    <name evidence="2" type="primary">ycsE</name>
    <name evidence="2" type="ORF">PRIO_5660</name>
</gene>
<evidence type="ECO:0000259" key="1">
    <source>
        <dbReference type="Pfam" id="PF05116"/>
    </source>
</evidence>
<dbReference type="PANTHER" id="PTHR10000">
    <property type="entry name" value="PHOSPHOSERINE PHOSPHATASE"/>
    <property type="match status" value="1"/>
</dbReference>
<evidence type="ECO:0000313" key="3">
    <source>
        <dbReference type="Proteomes" id="UP000033163"/>
    </source>
</evidence>
<dbReference type="PRINTS" id="PR00119">
    <property type="entry name" value="CATATPASE"/>
</dbReference>
<dbReference type="SFLD" id="SFLDS00003">
    <property type="entry name" value="Haloacid_Dehalogenase"/>
    <property type="match status" value="1"/>
</dbReference>
<dbReference type="EMBL" id="LN831776">
    <property type="protein sequence ID" value="CQR58047.1"/>
    <property type="molecule type" value="Genomic_DNA"/>
</dbReference>
<proteinExistence type="predicted"/>
<dbReference type="Pfam" id="PF05116">
    <property type="entry name" value="S6PP"/>
    <property type="match status" value="1"/>
</dbReference>
<reference evidence="3" key="1">
    <citation type="submission" date="2015-03" db="EMBL/GenBank/DDBJ databases">
        <authorList>
            <person name="Wibberg D."/>
        </authorList>
    </citation>
    <scope>NUCLEOTIDE SEQUENCE [LARGE SCALE GENOMIC DNA]</scope>
</reference>
<dbReference type="KEGG" id="pri:PRIO_5660"/>
<dbReference type="HOGENOM" id="CLU_044146_0_1_9"/>
<feature type="domain" description="Sucrose phosphatase-like" evidence="1">
    <location>
        <begin position="6"/>
        <end position="75"/>
    </location>
</feature>
<dbReference type="AlphaFoldDB" id="A0A0E4HD57"/>
<sequence>MIAKYRLLALDMDGTLLNDEQQITPKTVEWIKKAMDAGVHVCLSTGRTSRGAMPYAEQLGLETPMIMVNGSEVWRTPSELYRRSLLDVTLVKTMHEIAEEYGTWFWACSVDEVYNRDNWDGDIEGREWLKFGYSTEDDDIRHKLLMRLQDLGGLEITNSSPTNLEINPLGINKASGIREVCKLLGLEMSQVVAVGDSLNDLAAIQQSGFGVAMGNAQEVVKQEADAVVATNNDDGIAEVIQKYILAEAELEVEAQAGRSSGK</sequence>
<dbReference type="GO" id="GO:0005829">
    <property type="term" value="C:cytosol"/>
    <property type="evidence" value="ECO:0007669"/>
    <property type="project" value="TreeGrafter"/>
</dbReference>
<dbReference type="Proteomes" id="UP000033163">
    <property type="component" value="Chromosome I"/>
</dbReference>
<dbReference type="SFLD" id="SFLDG01140">
    <property type="entry name" value="C2.B:_Phosphomannomutase_and_P"/>
    <property type="match status" value="1"/>
</dbReference>
<dbReference type="NCBIfam" id="TIGR01484">
    <property type="entry name" value="HAD-SF-IIB"/>
    <property type="match status" value="1"/>
</dbReference>
<evidence type="ECO:0000313" key="2">
    <source>
        <dbReference type="EMBL" id="CQR58047.1"/>
    </source>
</evidence>
<dbReference type="CDD" id="cd07516">
    <property type="entry name" value="HAD_Pase"/>
    <property type="match status" value="1"/>
</dbReference>
<dbReference type="Pfam" id="PF08282">
    <property type="entry name" value="Hydrolase_3"/>
    <property type="match status" value="1"/>
</dbReference>
<dbReference type="Gene3D" id="3.30.1240.10">
    <property type="match status" value="2"/>
</dbReference>
<protein>
    <recommendedName>
        <fullName evidence="1">Sucrose phosphatase-like domain-containing protein</fullName>
    </recommendedName>
</protein>
<dbReference type="Gene3D" id="3.40.50.1000">
    <property type="entry name" value="HAD superfamily/HAD-like"/>
    <property type="match status" value="2"/>
</dbReference>
<dbReference type="GO" id="GO:0000287">
    <property type="term" value="F:magnesium ion binding"/>
    <property type="evidence" value="ECO:0007669"/>
    <property type="project" value="TreeGrafter"/>
</dbReference>
<dbReference type="InterPro" id="IPR006380">
    <property type="entry name" value="SPP-like_dom"/>
</dbReference>
<dbReference type="InterPro" id="IPR023214">
    <property type="entry name" value="HAD_sf"/>
</dbReference>
<name>A0A0E4HD57_9BACL</name>
<accession>A0A0E4HD57</accession>
<dbReference type="PANTHER" id="PTHR10000:SF55">
    <property type="entry name" value="5-AMINO-6-(5-PHOSPHO-D-RIBITYLAMINO)URACIL PHOSPHATASE YCSE"/>
    <property type="match status" value="1"/>
</dbReference>
<dbReference type="PROSITE" id="PS01228">
    <property type="entry name" value="COF_1"/>
    <property type="match status" value="1"/>
</dbReference>
<dbReference type="GO" id="GO:0016791">
    <property type="term" value="F:phosphatase activity"/>
    <property type="evidence" value="ECO:0007669"/>
    <property type="project" value="TreeGrafter"/>
</dbReference>
<dbReference type="SUPFAM" id="SSF56784">
    <property type="entry name" value="HAD-like"/>
    <property type="match status" value="1"/>
</dbReference>
<dbReference type="PATRIC" id="fig|1073571.4.peg.6076"/>
<dbReference type="RefSeq" id="WP_020426341.1">
    <property type="nucleotide sequence ID" value="NZ_AGBD01000125.1"/>
</dbReference>
<dbReference type="InterPro" id="IPR036412">
    <property type="entry name" value="HAD-like_sf"/>
</dbReference>
<organism evidence="2 3">
    <name type="scientific">Paenibacillus riograndensis SBR5</name>
    <dbReference type="NCBI Taxonomy" id="1073571"/>
    <lineage>
        <taxon>Bacteria</taxon>
        <taxon>Bacillati</taxon>
        <taxon>Bacillota</taxon>
        <taxon>Bacilli</taxon>
        <taxon>Bacillales</taxon>
        <taxon>Paenibacillaceae</taxon>
        <taxon>Paenibacillus</taxon>
        <taxon>Paenibacillus sonchi group</taxon>
    </lineage>
</organism>
<dbReference type="STRING" id="483937.AMQ84_12305"/>
<dbReference type="InterPro" id="IPR006379">
    <property type="entry name" value="HAD-SF_hydro_IIB"/>
</dbReference>